<keyword evidence="6 7" id="KW-0472">Membrane</keyword>
<organism evidence="8 9">
    <name type="scientific">Chelatococcus daeguensis</name>
    <dbReference type="NCBI Taxonomy" id="444444"/>
    <lineage>
        <taxon>Bacteria</taxon>
        <taxon>Pseudomonadati</taxon>
        <taxon>Pseudomonadota</taxon>
        <taxon>Alphaproteobacteria</taxon>
        <taxon>Hyphomicrobiales</taxon>
        <taxon>Chelatococcaceae</taxon>
        <taxon>Chelatococcus</taxon>
    </lineage>
</organism>
<dbReference type="KEGG" id="cdq:BOQ54_16405"/>
<dbReference type="Proteomes" id="UP000182703">
    <property type="component" value="Chromosome"/>
</dbReference>
<name>A0AAC9P0I7_9HYPH</name>
<dbReference type="PRINTS" id="PR00953">
    <property type="entry name" value="TYPE3IMRPROT"/>
</dbReference>
<evidence type="ECO:0000313" key="8">
    <source>
        <dbReference type="EMBL" id="APF38706.1"/>
    </source>
</evidence>
<evidence type="ECO:0000256" key="6">
    <source>
        <dbReference type="ARBA" id="ARBA00023136"/>
    </source>
</evidence>
<comment type="subcellular location">
    <subcellularLocation>
        <location evidence="1 7">Cell membrane</location>
        <topology evidence="1 7">Multi-pass membrane protein</topology>
    </subcellularLocation>
</comment>
<gene>
    <name evidence="8" type="ORF">BOQ54_16405</name>
</gene>
<dbReference type="AlphaFoldDB" id="A0AAC9P0I7"/>
<evidence type="ECO:0000256" key="4">
    <source>
        <dbReference type="ARBA" id="ARBA00022692"/>
    </source>
</evidence>
<dbReference type="NCBIfam" id="TIGR01401">
    <property type="entry name" value="fliR_like_III"/>
    <property type="match status" value="1"/>
</dbReference>
<accession>A0AAC9P0I7</accession>
<evidence type="ECO:0000256" key="1">
    <source>
        <dbReference type="ARBA" id="ARBA00004651"/>
    </source>
</evidence>
<protein>
    <submittedName>
        <fullName evidence="8">EscT/YscT/HrcT family type III secretion system export apparatus protein</fullName>
    </submittedName>
</protein>
<keyword evidence="4 7" id="KW-0812">Transmembrane</keyword>
<dbReference type="Pfam" id="PF01311">
    <property type="entry name" value="Bac_export_1"/>
    <property type="match status" value="1"/>
</dbReference>
<evidence type="ECO:0000256" key="7">
    <source>
        <dbReference type="RuleBase" id="RU362072"/>
    </source>
</evidence>
<sequence length="270" mass="28666">MTLELLSQAIHAIHAQVLTLALVSARLLGAMAIAPAFERLGLTNTMRGAAAIAFAAPMVTLAPSSMFETGLPTLFVGVGLALKEAMVGFLIGFIFGIPFWAAQAAGDIMDLQRGATSATLVDPSSGTDAGVTGTFLTLAMLAMFFSANGVDAMVAAVYHSYLLWPLDRLWPQFELSHADVVLRLLNDVTFLGMLMAAPIIAAMLLADVVLAFVARAAPQLNAFSLSLALKNLVFMLLMAMYCAFLVTYMRDGLAYGLNSAQMLGELAPRR</sequence>
<feature type="transmembrane region" description="Helical" evidence="7">
    <location>
        <begin position="12"/>
        <end position="37"/>
    </location>
</feature>
<comment type="similarity">
    <text evidence="2 7">Belongs to the FliR/MopE/SpaR family.</text>
</comment>
<evidence type="ECO:0000256" key="3">
    <source>
        <dbReference type="ARBA" id="ARBA00022475"/>
    </source>
</evidence>
<keyword evidence="3 7" id="KW-1003">Cell membrane</keyword>
<evidence type="ECO:0000256" key="5">
    <source>
        <dbReference type="ARBA" id="ARBA00022989"/>
    </source>
</evidence>
<proteinExistence type="inferred from homology"/>
<dbReference type="PANTHER" id="PTHR30065">
    <property type="entry name" value="FLAGELLAR BIOSYNTHETIC PROTEIN FLIR"/>
    <property type="match status" value="1"/>
</dbReference>
<dbReference type="GO" id="GO:0006605">
    <property type="term" value="P:protein targeting"/>
    <property type="evidence" value="ECO:0007669"/>
    <property type="project" value="UniProtKB-UniRule"/>
</dbReference>
<dbReference type="GO" id="GO:0005886">
    <property type="term" value="C:plasma membrane"/>
    <property type="evidence" value="ECO:0007669"/>
    <property type="project" value="UniProtKB-SubCell"/>
</dbReference>
<feature type="transmembrane region" description="Helical" evidence="7">
    <location>
        <begin position="135"/>
        <end position="161"/>
    </location>
</feature>
<keyword evidence="9" id="KW-1185">Reference proteome</keyword>
<evidence type="ECO:0000313" key="9">
    <source>
        <dbReference type="Proteomes" id="UP000182703"/>
    </source>
</evidence>
<dbReference type="RefSeq" id="WP_055460124.1">
    <property type="nucleotide sequence ID" value="NZ_CP018095.1"/>
</dbReference>
<dbReference type="PANTHER" id="PTHR30065:SF1">
    <property type="entry name" value="SURFACE PRESENTATION OF ANTIGENS PROTEIN SPAR"/>
    <property type="match status" value="1"/>
</dbReference>
<feature type="transmembrane region" description="Helical" evidence="7">
    <location>
        <begin position="49"/>
        <end position="67"/>
    </location>
</feature>
<dbReference type="EMBL" id="CP018095">
    <property type="protein sequence ID" value="APF38706.1"/>
    <property type="molecule type" value="Genomic_DNA"/>
</dbReference>
<reference evidence="8 9" key="1">
    <citation type="submission" date="2016-11" db="EMBL/GenBank/DDBJ databases">
        <title>Complete genome sequence of the aerobically denitrifying bacterium Chelatococcus daeguensis TAD1.</title>
        <authorList>
            <person name="Yang Y."/>
            <person name="Huang S."/>
            <person name="Lin E."/>
        </authorList>
    </citation>
    <scope>NUCLEOTIDE SEQUENCE [LARGE SCALE GENOMIC DNA]</scope>
    <source>
        <strain evidence="8 9">TAD1</strain>
    </source>
</reference>
<dbReference type="InterPro" id="IPR002010">
    <property type="entry name" value="T3SS_IM_R"/>
</dbReference>
<evidence type="ECO:0000256" key="2">
    <source>
        <dbReference type="ARBA" id="ARBA00009772"/>
    </source>
</evidence>
<feature type="transmembrane region" description="Helical" evidence="7">
    <location>
        <begin position="87"/>
        <end position="105"/>
    </location>
</feature>
<keyword evidence="5 7" id="KW-1133">Transmembrane helix</keyword>
<feature type="transmembrane region" description="Helical" evidence="7">
    <location>
        <begin position="190"/>
        <end position="213"/>
    </location>
</feature>
<dbReference type="InterPro" id="IPR006304">
    <property type="entry name" value="T3SS_SpaR/YscT"/>
</dbReference>
<feature type="transmembrane region" description="Helical" evidence="7">
    <location>
        <begin position="225"/>
        <end position="249"/>
    </location>
</feature>